<feature type="signal peptide" evidence="1">
    <location>
        <begin position="1"/>
        <end position="19"/>
    </location>
</feature>
<name>A0A9P7ZYQ8_MORAP</name>
<organism evidence="2 3">
    <name type="scientific">Mortierella alpina</name>
    <name type="common">Oleaginous fungus</name>
    <name type="synonym">Mortierella renispora</name>
    <dbReference type="NCBI Taxonomy" id="64518"/>
    <lineage>
        <taxon>Eukaryota</taxon>
        <taxon>Fungi</taxon>
        <taxon>Fungi incertae sedis</taxon>
        <taxon>Mucoromycota</taxon>
        <taxon>Mortierellomycotina</taxon>
        <taxon>Mortierellomycetes</taxon>
        <taxon>Mortierellales</taxon>
        <taxon>Mortierellaceae</taxon>
        <taxon>Mortierella</taxon>
    </lineage>
</organism>
<accession>A0A9P7ZYQ8</accession>
<dbReference type="Proteomes" id="UP000717515">
    <property type="component" value="Unassembled WGS sequence"/>
</dbReference>
<dbReference type="EMBL" id="JAIFTL010000396">
    <property type="protein sequence ID" value="KAG9319681.1"/>
    <property type="molecule type" value="Genomic_DNA"/>
</dbReference>
<comment type="caution">
    <text evidence="2">The sequence shown here is derived from an EMBL/GenBank/DDBJ whole genome shotgun (WGS) entry which is preliminary data.</text>
</comment>
<evidence type="ECO:0000256" key="1">
    <source>
        <dbReference type="SAM" id="SignalP"/>
    </source>
</evidence>
<evidence type="ECO:0000313" key="2">
    <source>
        <dbReference type="EMBL" id="KAG9319681.1"/>
    </source>
</evidence>
<gene>
    <name evidence="2" type="ORF">KVV02_007783</name>
</gene>
<protein>
    <submittedName>
        <fullName evidence="2">Uncharacterized protein</fullName>
    </submittedName>
</protein>
<evidence type="ECO:0000313" key="3">
    <source>
        <dbReference type="Proteomes" id="UP000717515"/>
    </source>
</evidence>
<sequence>MHVNTLAAWAALAVNLTSLLTPSTVNERGVLLRIEPGLSNAGGHVPTIKVNIAGNIPDGELYPSMLRRTHKKPFNRDTVDGGPRSLNIVTNSNLEIRSLDIRMNAYRNGKRGPRISLNDEMCLASLVWTPRDTRPNYDSRRGAISGDLMYFCGYNWYPSGKVYNGYELRCGWLDGDNSLSNSVKGLYLDLDKFGKGFVEAHARVNANTSSFCSNGLRFYPGNLPLSKRSVAPESNNNSIATTSAITLTPKNAFRNKAFLSTRVSAIELCDDPTSYGPSMVNTREGIFCDMTTKTKVPMCDSNRTERCMDFSRLQKRDPALYRNLEAKNVPPNLISYSSFQIEYFTLTDVNGTIIDNGSNI</sequence>
<keyword evidence="1" id="KW-0732">Signal</keyword>
<reference evidence="2" key="1">
    <citation type="submission" date="2021-07" db="EMBL/GenBank/DDBJ databases">
        <title>Draft genome of Mortierella alpina, strain LL118, isolated from an aspen leaf litter sample.</title>
        <authorList>
            <person name="Yang S."/>
            <person name="Vinatzer B.A."/>
        </authorList>
    </citation>
    <scope>NUCLEOTIDE SEQUENCE</scope>
    <source>
        <strain evidence="2">LL118</strain>
    </source>
</reference>
<proteinExistence type="predicted"/>
<dbReference type="AlphaFoldDB" id="A0A9P7ZYQ8"/>
<feature type="chain" id="PRO_5040152393" evidence="1">
    <location>
        <begin position="20"/>
        <end position="360"/>
    </location>
</feature>